<evidence type="ECO:0000256" key="1">
    <source>
        <dbReference type="SAM" id="MobiDB-lite"/>
    </source>
</evidence>
<keyword evidence="3" id="KW-1185">Reference proteome</keyword>
<gene>
    <name evidence="2" type="ORF">EDEG_02137</name>
</gene>
<accession>J8ZV98</accession>
<feature type="compositionally biased region" description="Basic and acidic residues" evidence="1">
    <location>
        <begin position="196"/>
        <end position="208"/>
    </location>
</feature>
<dbReference type="VEuPathDB" id="MicrosporidiaDB:EDEG_02137"/>
<organism evidence="2 3">
    <name type="scientific">Edhazardia aedis (strain USNM 41457)</name>
    <name type="common">Microsporidian parasite</name>
    <dbReference type="NCBI Taxonomy" id="1003232"/>
    <lineage>
        <taxon>Eukaryota</taxon>
        <taxon>Fungi</taxon>
        <taxon>Fungi incertae sedis</taxon>
        <taxon>Microsporidia</taxon>
        <taxon>Edhazardia</taxon>
    </lineage>
</organism>
<dbReference type="InParanoid" id="J8ZV98"/>
<proteinExistence type="predicted"/>
<name>J8ZV98_EDHAE</name>
<sequence length="344" mass="39467">MNKNESQNVKKFRINEKITNSHKKPDINNVENAENDKTIVEQQISTKRKGNKKITISINKKPDIASKVASENEKKEMVQQSNAKNAGSISNSKKSSTKVFFTAIDEYAKGDILLNNASKNNKVIDENTIENWEKTLGDDISLEQSGFYQRKGLKRRCLMSNNGSLKLSNKTQVKQTLTEKLDIFKNITSNNIDEIHQPRSSNEKLKKENLKKKTPKTMPSHKITRKNTNESEKNKENQLSNNLSSEEKDELKSDFIFNAIDSLDKKTKNVFDESNVLDKVSTKFSNFRTKNVFEEKYGSRKKNSKAPEIFVKANESIRTSKKTQKKNVSNNFEKKKKMLNVTIF</sequence>
<dbReference type="Proteomes" id="UP000003163">
    <property type="component" value="Unassembled WGS sequence"/>
</dbReference>
<dbReference type="AlphaFoldDB" id="J8ZV98"/>
<reference evidence="3" key="2">
    <citation type="submission" date="2015-07" db="EMBL/GenBank/DDBJ databases">
        <title>Contrasting host-pathogen interactions and genome evolution in two generalist and specialist microsporidian pathogens of mosquitoes.</title>
        <authorList>
            <consortium name="The Broad Institute Genomics Platform"/>
            <consortium name="The Broad Institute Genome Sequencing Center for Infectious Disease"/>
            <person name="Cuomo C.A."/>
            <person name="Sanscrainte N.D."/>
            <person name="Goldberg J.M."/>
            <person name="Heiman D."/>
            <person name="Young S."/>
            <person name="Zeng Q."/>
            <person name="Becnel J.J."/>
            <person name="Birren B.W."/>
        </authorList>
    </citation>
    <scope>NUCLEOTIDE SEQUENCE [LARGE SCALE GENOMIC DNA]</scope>
    <source>
        <strain evidence="3">USNM 41457</strain>
    </source>
</reference>
<reference evidence="2 3" key="1">
    <citation type="submission" date="2011-08" db="EMBL/GenBank/DDBJ databases">
        <authorList>
            <person name="Liu Z.J."/>
            <person name="Shi F.L."/>
            <person name="Lu J.Q."/>
            <person name="Li M."/>
            <person name="Wang Z.L."/>
        </authorList>
    </citation>
    <scope>NUCLEOTIDE SEQUENCE [LARGE SCALE GENOMIC DNA]</scope>
    <source>
        <strain evidence="2 3">USNM 41457</strain>
    </source>
</reference>
<feature type="region of interest" description="Disordered" evidence="1">
    <location>
        <begin position="196"/>
        <end position="246"/>
    </location>
</feature>
<comment type="caution">
    <text evidence="2">The sequence shown here is derived from an EMBL/GenBank/DDBJ whole genome shotgun (WGS) entry which is preliminary data.</text>
</comment>
<evidence type="ECO:0000313" key="3">
    <source>
        <dbReference type="Proteomes" id="UP000003163"/>
    </source>
</evidence>
<evidence type="ECO:0000313" key="2">
    <source>
        <dbReference type="EMBL" id="EJW03553.1"/>
    </source>
</evidence>
<feature type="compositionally biased region" description="Polar residues" evidence="1">
    <location>
        <begin position="78"/>
        <end position="92"/>
    </location>
</feature>
<feature type="region of interest" description="Disordered" evidence="1">
    <location>
        <begin position="1"/>
        <end position="34"/>
    </location>
</feature>
<protein>
    <submittedName>
        <fullName evidence="2">Uncharacterized protein</fullName>
    </submittedName>
</protein>
<dbReference type="EMBL" id="AFBI03000035">
    <property type="protein sequence ID" value="EJW03553.1"/>
    <property type="molecule type" value="Genomic_DNA"/>
</dbReference>
<feature type="compositionally biased region" description="Basic and acidic residues" evidence="1">
    <location>
        <begin position="227"/>
        <end position="236"/>
    </location>
</feature>
<dbReference type="HOGENOM" id="CLU_806595_0_0_1"/>
<feature type="region of interest" description="Disordered" evidence="1">
    <location>
        <begin position="69"/>
        <end position="92"/>
    </location>
</feature>